<evidence type="ECO:0000313" key="7">
    <source>
        <dbReference type="Proteomes" id="UP000236728"/>
    </source>
</evidence>
<dbReference type="AlphaFoldDB" id="A0A1H6AXG6"/>
<keyword evidence="1" id="KW-0719">Serine esterase</keyword>
<protein>
    <recommendedName>
        <fullName evidence="5">4-O-methyl-glucuronoyl methylesterase-like domain-containing protein</fullName>
    </recommendedName>
</protein>
<keyword evidence="2 4" id="KW-0732">Signal</keyword>
<evidence type="ECO:0000256" key="3">
    <source>
        <dbReference type="ARBA" id="ARBA00022801"/>
    </source>
</evidence>
<evidence type="ECO:0000256" key="2">
    <source>
        <dbReference type="ARBA" id="ARBA00022729"/>
    </source>
</evidence>
<reference evidence="6 7" key="1">
    <citation type="submission" date="2016-10" db="EMBL/GenBank/DDBJ databases">
        <authorList>
            <person name="de Groot N.N."/>
        </authorList>
    </citation>
    <scope>NUCLEOTIDE SEQUENCE [LARGE SCALE GENOMIC DNA]</scope>
    <source>
        <strain evidence="6 7">DSM 22489</strain>
    </source>
</reference>
<evidence type="ECO:0000259" key="5">
    <source>
        <dbReference type="Pfam" id="PF22244"/>
    </source>
</evidence>
<evidence type="ECO:0000313" key="6">
    <source>
        <dbReference type="EMBL" id="SEG53072.1"/>
    </source>
</evidence>
<feature type="chain" id="PRO_5009293154" description="4-O-methyl-glucuronoyl methylesterase-like domain-containing protein" evidence="4">
    <location>
        <begin position="27"/>
        <end position="439"/>
    </location>
</feature>
<gene>
    <name evidence="6" type="ORF">SAMN05421819_3334</name>
</gene>
<dbReference type="RefSeq" id="WP_146072189.1">
    <property type="nucleotide sequence ID" value="NZ_FNVA01000006.1"/>
</dbReference>
<sequence length="439" mass="47692">MAGKLSLMLGVAAFLLAQNASLPSGANYDETKVAPYVLLDPLKTTNGGEITTVRAWEQARGRWISLFEENVFGTVPPGARSFRIHPRVTESDAPALDGLALRTQVEIPLTTTPIGPLMHLLLYLPAKHAGKVPVILGLNFAGNATVASDPGIRPTDVWTPGAKRGEPARLVPFDESKRGSQSSEWQVERVLRAGYGVATVYYGDIEPDAKTFEGTHGVRAAYPSTPGQPTWGALSAWAWGLSRATDYLLTNRHVNSKEIAITGHSRLGKATDWAAATDPRFAAVLSTESGKGGQSLYRRNFGENIAHLQHSFPYWFTAKFADWVGHDDMIPVDGNVLLALIAPRPLYVASAQDDLYSDPEGEFESARDVGSIYALFGKHGLGIDRRPPVNEPVMHDVAYHIRSGKHDVTAFDWEQYLKFMDQEFGSPLARAGSSTGGTP</sequence>
<keyword evidence="7" id="KW-1185">Reference proteome</keyword>
<feature type="domain" description="4-O-methyl-glucuronoyl methylesterase-like" evidence="5">
    <location>
        <begin position="196"/>
        <end position="375"/>
    </location>
</feature>
<dbReference type="OrthoDB" id="9809261at2"/>
<feature type="signal peptide" evidence="4">
    <location>
        <begin position="1"/>
        <end position="26"/>
    </location>
</feature>
<dbReference type="EMBL" id="FNVA01000006">
    <property type="protein sequence ID" value="SEG53072.1"/>
    <property type="molecule type" value="Genomic_DNA"/>
</dbReference>
<evidence type="ECO:0000256" key="4">
    <source>
        <dbReference type="SAM" id="SignalP"/>
    </source>
</evidence>
<evidence type="ECO:0000256" key="1">
    <source>
        <dbReference type="ARBA" id="ARBA00022487"/>
    </source>
</evidence>
<dbReference type="GO" id="GO:0052689">
    <property type="term" value="F:carboxylic ester hydrolase activity"/>
    <property type="evidence" value="ECO:0007669"/>
    <property type="project" value="UniProtKB-KW"/>
</dbReference>
<dbReference type="SUPFAM" id="SSF53474">
    <property type="entry name" value="alpha/beta-Hydrolases"/>
    <property type="match status" value="1"/>
</dbReference>
<keyword evidence="3" id="KW-0378">Hydrolase</keyword>
<dbReference type="Pfam" id="PF22244">
    <property type="entry name" value="GCE_fung"/>
    <property type="match status" value="1"/>
</dbReference>
<dbReference type="Proteomes" id="UP000236728">
    <property type="component" value="Unassembled WGS sequence"/>
</dbReference>
<name>A0A1H6AXG6_9BACT</name>
<dbReference type="InterPro" id="IPR029058">
    <property type="entry name" value="AB_hydrolase_fold"/>
</dbReference>
<dbReference type="InterPro" id="IPR054579">
    <property type="entry name" value="GCE-like_dom"/>
</dbReference>
<accession>A0A1H6AXG6</accession>
<proteinExistence type="predicted"/>
<dbReference type="Gene3D" id="3.40.50.1820">
    <property type="entry name" value="alpha/beta hydrolase"/>
    <property type="match status" value="1"/>
</dbReference>
<organism evidence="6 7">
    <name type="scientific">Bryocella elongata</name>
    <dbReference type="NCBI Taxonomy" id="863522"/>
    <lineage>
        <taxon>Bacteria</taxon>
        <taxon>Pseudomonadati</taxon>
        <taxon>Acidobacteriota</taxon>
        <taxon>Terriglobia</taxon>
        <taxon>Terriglobales</taxon>
        <taxon>Acidobacteriaceae</taxon>
        <taxon>Bryocella</taxon>
    </lineage>
</organism>